<dbReference type="GO" id="GO:0050661">
    <property type="term" value="F:NADP binding"/>
    <property type="evidence" value="ECO:0007669"/>
    <property type="project" value="InterPro"/>
</dbReference>
<organism evidence="18 19">
    <name type="scientific">Shimia marina</name>
    <dbReference type="NCBI Taxonomy" id="321267"/>
    <lineage>
        <taxon>Bacteria</taxon>
        <taxon>Pseudomonadati</taxon>
        <taxon>Pseudomonadota</taxon>
        <taxon>Alphaproteobacteria</taxon>
        <taxon>Rhodobacterales</taxon>
        <taxon>Roseobacteraceae</taxon>
    </lineage>
</organism>
<evidence type="ECO:0000256" key="4">
    <source>
        <dbReference type="ARBA" id="ARBA00005259"/>
    </source>
</evidence>
<feature type="binding site" evidence="15">
    <location>
        <begin position="296"/>
        <end position="302"/>
    </location>
    <ligand>
        <name>NADP(+)</name>
        <dbReference type="ChEBI" id="CHEBI:58349"/>
    </ligand>
</feature>
<feature type="binding site" evidence="16">
    <location>
        <position position="75"/>
    </location>
    <ligand>
        <name>Zn(2+)</name>
        <dbReference type="ChEBI" id="CHEBI:29105"/>
        <note>catalytic</note>
    </ligand>
</feature>
<dbReference type="EC" id="1.1.1.193" evidence="13"/>
<dbReference type="InterPro" id="IPR004794">
    <property type="entry name" value="Eubact_RibD"/>
</dbReference>
<keyword evidence="9 13" id="KW-0862">Zinc</keyword>
<evidence type="ECO:0000256" key="14">
    <source>
        <dbReference type="PIRSR" id="PIRSR006769-1"/>
    </source>
</evidence>
<evidence type="ECO:0000256" key="7">
    <source>
        <dbReference type="ARBA" id="ARBA00022723"/>
    </source>
</evidence>
<feature type="active site" description="Proton donor" evidence="14">
    <location>
        <position position="52"/>
    </location>
</feature>
<dbReference type="PANTHER" id="PTHR38011:SF7">
    <property type="entry name" value="2,5-DIAMINO-6-RIBOSYLAMINO-4(3H)-PYRIMIDINONE 5'-PHOSPHATE REDUCTASE"/>
    <property type="match status" value="1"/>
</dbReference>
<accession>A0A0P1FAP2</accession>
<evidence type="ECO:0000256" key="15">
    <source>
        <dbReference type="PIRSR" id="PIRSR006769-2"/>
    </source>
</evidence>
<dbReference type="Gene3D" id="3.40.140.10">
    <property type="entry name" value="Cytidine Deaminase, domain 2"/>
    <property type="match status" value="1"/>
</dbReference>
<dbReference type="SUPFAM" id="SSF53927">
    <property type="entry name" value="Cytidine deaminase-like"/>
    <property type="match status" value="1"/>
</dbReference>
<dbReference type="Pfam" id="PF01872">
    <property type="entry name" value="RibD_C"/>
    <property type="match status" value="1"/>
</dbReference>
<feature type="binding site" evidence="15">
    <location>
        <position position="200"/>
    </location>
    <ligand>
        <name>NADP(+)</name>
        <dbReference type="ChEBI" id="CHEBI:58349"/>
    </ligand>
</feature>
<dbReference type="GO" id="GO:0008703">
    <property type="term" value="F:5-amino-6-(5-phosphoribosylamino)uracil reductase activity"/>
    <property type="evidence" value="ECO:0007669"/>
    <property type="project" value="UniProtKB-EC"/>
</dbReference>
<evidence type="ECO:0000256" key="9">
    <source>
        <dbReference type="ARBA" id="ARBA00022833"/>
    </source>
</evidence>
<dbReference type="InterPro" id="IPR016193">
    <property type="entry name" value="Cytidine_deaminase-like"/>
</dbReference>
<comment type="similarity">
    <text evidence="4 13">In the N-terminal section; belongs to the cytidine and deoxycytidylate deaminase family.</text>
</comment>
<dbReference type="GO" id="GO:0008835">
    <property type="term" value="F:diaminohydroxyphosphoribosylaminopyrimidine deaminase activity"/>
    <property type="evidence" value="ECO:0007669"/>
    <property type="project" value="UniProtKB-EC"/>
</dbReference>
<dbReference type="STRING" id="321267.SHM7688_02703"/>
<dbReference type="InterPro" id="IPR016192">
    <property type="entry name" value="APOBEC/CMP_deaminase_Zn-bd"/>
</dbReference>
<dbReference type="EC" id="3.5.4.26" evidence="13"/>
<dbReference type="NCBIfam" id="TIGR00227">
    <property type="entry name" value="ribD_Cterm"/>
    <property type="match status" value="1"/>
</dbReference>
<keyword evidence="10 13" id="KW-0521">NADP</keyword>
<keyword evidence="12" id="KW-0511">Multifunctional enzyme</keyword>
<dbReference type="Proteomes" id="UP000054823">
    <property type="component" value="Unassembled WGS sequence"/>
</dbReference>
<dbReference type="Pfam" id="PF00383">
    <property type="entry name" value="dCMP_cyt_deam_1"/>
    <property type="match status" value="1"/>
</dbReference>
<comment type="catalytic activity">
    <reaction evidence="13">
        <text>5-amino-6-(5-phospho-D-ribitylamino)uracil + NADP(+) = 5-amino-6-(5-phospho-D-ribosylamino)uracil + NADPH + H(+)</text>
        <dbReference type="Rhea" id="RHEA:17845"/>
        <dbReference type="ChEBI" id="CHEBI:15378"/>
        <dbReference type="ChEBI" id="CHEBI:57783"/>
        <dbReference type="ChEBI" id="CHEBI:58349"/>
        <dbReference type="ChEBI" id="CHEBI:58421"/>
        <dbReference type="ChEBI" id="CHEBI:58453"/>
        <dbReference type="EC" id="1.1.1.193"/>
    </reaction>
</comment>
<comment type="pathway">
    <text evidence="2 13">Cofactor biosynthesis; riboflavin biosynthesis; 5-amino-6-(D-ribitylamino)uracil from GTP: step 2/4.</text>
</comment>
<feature type="binding site" evidence="16">
    <location>
        <position position="84"/>
    </location>
    <ligand>
        <name>Zn(2+)</name>
        <dbReference type="ChEBI" id="CHEBI:29105"/>
        <note>catalytic</note>
    </ligand>
</feature>
<feature type="binding site" evidence="15">
    <location>
        <position position="196"/>
    </location>
    <ligand>
        <name>NADP(+)</name>
        <dbReference type="ChEBI" id="CHEBI:58349"/>
    </ligand>
</feature>
<feature type="domain" description="CMP/dCMP-type deaminase" evidence="17">
    <location>
        <begin position="1"/>
        <end position="123"/>
    </location>
</feature>
<feature type="binding site" evidence="15">
    <location>
        <position position="154"/>
    </location>
    <ligand>
        <name>NADP(+)</name>
        <dbReference type="ChEBI" id="CHEBI:58349"/>
    </ligand>
</feature>
<reference evidence="18 19" key="1">
    <citation type="submission" date="2015-09" db="EMBL/GenBank/DDBJ databases">
        <authorList>
            <consortium name="Swine Surveillance"/>
        </authorList>
    </citation>
    <scope>NUCLEOTIDE SEQUENCE [LARGE SCALE GENOMIC DNA]</scope>
    <source>
        <strain evidence="18 19">CECT 7688</strain>
    </source>
</reference>
<dbReference type="FunFam" id="3.40.140.10:FF:000025">
    <property type="entry name" value="Riboflavin biosynthesis protein RibD"/>
    <property type="match status" value="1"/>
</dbReference>
<comment type="catalytic activity">
    <reaction evidence="13">
        <text>2,5-diamino-6-hydroxy-4-(5-phosphoribosylamino)-pyrimidine + H2O + H(+) = 5-amino-6-(5-phospho-D-ribosylamino)uracil + NH4(+)</text>
        <dbReference type="Rhea" id="RHEA:21868"/>
        <dbReference type="ChEBI" id="CHEBI:15377"/>
        <dbReference type="ChEBI" id="CHEBI:15378"/>
        <dbReference type="ChEBI" id="CHEBI:28938"/>
        <dbReference type="ChEBI" id="CHEBI:58453"/>
        <dbReference type="ChEBI" id="CHEBI:58614"/>
        <dbReference type="EC" id="3.5.4.26"/>
    </reaction>
</comment>
<dbReference type="AlphaFoldDB" id="A0A0P1FAP2"/>
<dbReference type="Gene3D" id="3.40.430.10">
    <property type="entry name" value="Dihydrofolate Reductase, subunit A"/>
    <property type="match status" value="1"/>
</dbReference>
<dbReference type="SUPFAM" id="SSF53597">
    <property type="entry name" value="Dihydrofolate reductase-like"/>
    <property type="match status" value="1"/>
</dbReference>
<feature type="binding site" evidence="16">
    <location>
        <position position="50"/>
    </location>
    <ligand>
        <name>Zn(2+)</name>
        <dbReference type="ChEBI" id="CHEBI:29105"/>
        <note>catalytic</note>
    </ligand>
</feature>
<evidence type="ECO:0000259" key="17">
    <source>
        <dbReference type="PROSITE" id="PS51747"/>
    </source>
</evidence>
<comment type="function">
    <text evidence="1 13">Converts 2,5-diamino-6-(ribosylamino)-4(3h)-pyrimidinone 5'-phosphate into 5-amino-6-(ribosylamino)-2,4(1h,3h)-pyrimidinedione 5'-phosphate.</text>
</comment>
<keyword evidence="8 13" id="KW-0378">Hydrolase</keyword>
<evidence type="ECO:0000256" key="1">
    <source>
        <dbReference type="ARBA" id="ARBA00002151"/>
    </source>
</evidence>
<dbReference type="UniPathway" id="UPA00275">
    <property type="reaction ID" value="UER00401"/>
</dbReference>
<evidence type="ECO:0000313" key="19">
    <source>
        <dbReference type="Proteomes" id="UP000054823"/>
    </source>
</evidence>
<keyword evidence="6 13" id="KW-0686">Riboflavin biosynthesis</keyword>
<dbReference type="InterPro" id="IPR002125">
    <property type="entry name" value="CMP_dCMP_dom"/>
</dbReference>
<name>A0A0P1FAP2_9RHOB</name>
<sequence length="369" mass="38763">MTDRRYMALALSLGRRGQGMCWPNPAVGCVIVKDARIVGRGFTQPGGRPHAEPVALAQAGAAARGATAYVTLEPCSHHGKTPPCAEALIAAGVARVVVAVEDSDARVSGRGLEMLRAAGIEVTLGVMAEEAARDLQGFFLKTDLGRPFLTLKLATTLDGRIATASGESQWITGPEARREVHAMRLRHDAVMVGGGTARADDPSLTVRGMGATAQPVRVVVSRRLDLPLMGNLARTAQDIPVWIAHGQDADPNLQQTWRDLGAELLPCGLEGVQLSATSVLRALGKRGLTRVFCEGGGALAASLLAADMVDELITFSAGMVLGAEGHPAIGAMGLARLAEAPKFDLISQRAVGRDIMSVWHRLEGRAAGR</sequence>
<dbReference type="InterPro" id="IPR002734">
    <property type="entry name" value="RibDG_C"/>
</dbReference>
<evidence type="ECO:0000256" key="11">
    <source>
        <dbReference type="ARBA" id="ARBA00023002"/>
    </source>
</evidence>
<keyword evidence="11 13" id="KW-0560">Oxidoreductase</keyword>
<dbReference type="EMBL" id="CYPW01000027">
    <property type="protein sequence ID" value="CUH53250.1"/>
    <property type="molecule type" value="Genomic_DNA"/>
</dbReference>
<keyword evidence="7 13" id="KW-0479">Metal-binding</keyword>
<evidence type="ECO:0000256" key="12">
    <source>
        <dbReference type="ARBA" id="ARBA00023268"/>
    </source>
</evidence>
<proteinExistence type="inferred from homology"/>
<dbReference type="InterPro" id="IPR024072">
    <property type="entry name" value="DHFR-like_dom_sf"/>
</dbReference>
<dbReference type="PROSITE" id="PS00903">
    <property type="entry name" value="CYT_DCMP_DEAMINASES_1"/>
    <property type="match status" value="1"/>
</dbReference>
<feature type="binding site" evidence="15">
    <location>
        <position position="168"/>
    </location>
    <ligand>
        <name>substrate</name>
    </ligand>
</feature>
<evidence type="ECO:0000256" key="13">
    <source>
        <dbReference type="PIRNR" id="PIRNR006769"/>
    </source>
</evidence>
<protein>
    <recommendedName>
        <fullName evidence="13">Riboflavin biosynthesis protein RibD</fullName>
    </recommendedName>
    <domain>
        <recommendedName>
            <fullName evidence="13">Diaminohydroxyphosphoribosylaminopyrimidine deaminase</fullName>
            <shortName evidence="13">DRAP deaminase</shortName>
            <ecNumber evidence="13">3.5.4.26</ecNumber>
        </recommendedName>
        <alternativeName>
            <fullName evidence="13">Riboflavin-specific deaminase</fullName>
        </alternativeName>
    </domain>
    <domain>
        <recommendedName>
            <fullName evidence="13">5-amino-6-(5-phosphoribosylamino)uracil reductase</fullName>
            <ecNumber evidence="13">1.1.1.193</ecNumber>
        </recommendedName>
        <alternativeName>
            <fullName evidence="13">HTP reductase</fullName>
        </alternativeName>
    </domain>
</protein>
<dbReference type="CDD" id="cd01284">
    <property type="entry name" value="Riboflavin_deaminase-reductase"/>
    <property type="match status" value="1"/>
</dbReference>
<evidence type="ECO:0000256" key="2">
    <source>
        <dbReference type="ARBA" id="ARBA00004882"/>
    </source>
</evidence>
<dbReference type="NCBIfam" id="TIGR00326">
    <property type="entry name" value="eubact_ribD"/>
    <property type="match status" value="1"/>
</dbReference>
<dbReference type="PROSITE" id="PS51747">
    <property type="entry name" value="CYT_DCMP_DEAMINASES_2"/>
    <property type="match status" value="1"/>
</dbReference>
<feature type="binding site" evidence="15">
    <location>
        <position position="207"/>
    </location>
    <ligand>
        <name>substrate</name>
    </ligand>
</feature>
<dbReference type="PANTHER" id="PTHR38011">
    <property type="entry name" value="DIHYDROFOLATE REDUCTASE FAMILY PROTEIN (AFU_ORTHOLOGUE AFUA_8G06820)"/>
    <property type="match status" value="1"/>
</dbReference>
<dbReference type="GO" id="GO:0009231">
    <property type="term" value="P:riboflavin biosynthetic process"/>
    <property type="evidence" value="ECO:0007669"/>
    <property type="project" value="UniProtKB-UniPathway"/>
</dbReference>
<dbReference type="PIRSF" id="PIRSF006769">
    <property type="entry name" value="RibD"/>
    <property type="match status" value="1"/>
</dbReference>
<evidence type="ECO:0000313" key="18">
    <source>
        <dbReference type="EMBL" id="CUH53250.1"/>
    </source>
</evidence>
<feature type="binding site" evidence="15">
    <location>
        <position position="170"/>
    </location>
    <ligand>
        <name>NADP(+)</name>
        <dbReference type="ChEBI" id="CHEBI:58349"/>
    </ligand>
</feature>
<evidence type="ECO:0000256" key="8">
    <source>
        <dbReference type="ARBA" id="ARBA00022801"/>
    </source>
</evidence>
<evidence type="ECO:0000256" key="6">
    <source>
        <dbReference type="ARBA" id="ARBA00022619"/>
    </source>
</evidence>
<feature type="binding site" evidence="15">
    <location>
        <position position="204"/>
    </location>
    <ligand>
        <name>substrate</name>
    </ligand>
</feature>
<feature type="binding site" evidence="15">
    <location>
        <position position="184"/>
    </location>
    <ligand>
        <name>substrate</name>
    </ligand>
</feature>
<dbReference type="InterPro" id="IPR011549">
    <property type="entry name" value="RibD_C"/>
</dbReference>
<dbReference type="InterPro" id="IPR050765">
    <property type="entry name" value="Riboflavin_Biosynth_HTPR"/>
</dbReference>
<evidence type="ECO:0000256" key="3">
    <source>
        <dbReference type="ARBA" id="ARBA00004910"/>
    </source>
</evidence>
<comment type="similarity">
    <text evidence="5 13">In the C-terminal section; belongs to the HTP reductase family.</text>
</comment>
<evidence type="ECO:0000256" key="5">
    <source>
        <dbReference type="ARBA" id="ARBA00007417"/>
    </source>
</evidence>
<feature type="binding site" evidence="15">
    <location>
        <position position="294"/>
    </location>
    <ligand>
        <name>substrate</name>
    </ligand>
</feature>
<comment type="pathway">
    <text evidence="3 13">Cofactor biosynthesis; riboflavin biosynthesis; 5-amino-6-(D-ribitylamino)uracil from GTP: step 3/4.</text>
</comment>
<gene>
    <name evidence="18" type="primary">ribD</name>
    <name evidence="18" type="ORF">SHM7688_02703</name>
</gene>
<comment type="cofactor">
    <cofactor evidence="13 16">
        <name>Zn(2+)</name>
        <dbReference type="ChEBI" id="CHEBI:29105"/>
    </cofactor>
    <text evidence="13 16">Binds 1 zinc ion.</text>
</comment>
<dbReference type="GO" id="GO:0008270">
    <property type="term" value="F:zinc ion binding"/>
    <property type="evidence" value="ECO:0007669"/>
    <property type="project" value="InterPro"/>
</dbReference>
<keyword evidence="19" id="KW-1185">Reference proteome</keyword>
<evidence type="ECO:0000256" key="10">
    <source>
        <dbReference type="ARBA" id="ARBA00022857"/>
    </source>
</evidence>
<evidence type="ECO:0000256" key="16">
    <source>
        <dbReference type="PIRSR" id="PIRSR006769-3"/>
    </source>
</evidence>